<organism evidence="7 8">
    <name type="scientific">Piromyces finnis</name>
    <dbReference type="NCBI Taxonomy" id="1754191"/>
    <lineage>
        <taxon>Eukaryota</taxon>
        <taxon>Fungi</taxon>
        <taxon>Fungi incertae sedis</taxon>
        <taxon>Chytridiomycota</taxon>
        <taxon>Chytridiomycota incertae sedis</taxon>
        <taxon>Neocallimastigomycetes</taxon>
        <taxon>Neocallimastigales</taxon>
        <taxon>Neocallimastigaceae</taxon>
        <taxon>Piromyces</taxon>
    </lineage>
</organism>
<evidence type="ECO:0000256" key="4">
    <source>
        <dbReference type="ARBA" id="ARBA00023139"/>
    </source>
</evidence>
<keyword evidence="1" id="KW-1003">Cell membrane</keyword>
<dbReference type="PANTHER" id="PTHR43649">
    <property type="entry name" value="ARABINOSE-BINDING PROTEIN-RELATED"/>
    <property type="match status" value="1"/>
</dbReference>
<evidence type="ECO:0000256" key="1">
    <source>
        <dbReference type="ARBA" id="ARBA00022475"/>
    </source>
</evidence>
<dbReference type="InterPro" id="IPR006059">
    <property type="entry name" value="SBP"/>
</dbReference>
<dbReference type="Gene3D" id="3.40.190.10">
    <property type="entry name" value="Periplasmic binding protein-like II"/>
    <property type="match status" value="1"/>
</dbReference>
<reference evidence="7 8" key="1">
    <citation type="submission" date="2016-08" db="EMBL/GenBank/DDBJ databases">
        <title>Genomes of anaerobic fungi encode conserved fungal cellulosomes for biomass hydrolysis.</title>
        <authorList>
            <consortium name="DOE Joint Genome Institute"/>
            <person name="Haitjema C.H."/>
            <person name="Gilmore S.P."/>
            <person name="Henske J.K."/>
            <person name="Solomon K.V."/>
            <person name="De Groot R."/>
            <person name="Kuo A."/>
            <person name="Mondo S.J."/>
            <person name="Salamov A.A."/>
            <person name="Labutti K."/>
            <person name="Zhao Z."/>
            <person name="Chiniquy J."/>
            <person name="Barry K."/>
            <person name="Brewer H.M."/>
            <person name="Purvine S.O."/>
            <person name="Wright A.T."/>
            <person name="Boxma B."/>
            <person name="Van Alen T."/>
            <person name="Hackstein J.H."/>
            <person name="Baker S.E."/>
            <person name="Grigoriev I.V."/>
            <person name="O'Malley M.A."/>
        </authorList>
    </citation>
    <scope>NUCLEOTIDE SEQUENCE [LARGE SCALE GENOMIC DNA]</scope>
    <source>
        <strain evidence="8">finn</strain>
    </source>
</reference>
<reference evidence="7 8" key="2">
    <citation type="submission" date="2016-08" db="EMBL/GenBank/DDBJ databases">
        <title>Pervasive Adenine N6-methylation of Active Genes in Fungi.</title>
        <authorList>
            <consortium name="DOE Joint Genome Institute"/>
            <person name="Mondo S.J."/>
            <person name="Dannebaum R.O."/>
            <person name="Kuo R.C."/>
            <person name="Labutti K."/>
            <person name="Haridas S."/>
            <person name="Kuo A."/>
            <person name="Salamov A."/>
            <person name="Ahrendt S.R."/>
            <person name="Lipzen A."/>
            <person name="Sullivan W."/>
            <person name="Andreopoulos W.B."/>
            <person name="Clum A."/>
            <person name="Lindquist E."/>
            <person name="Daum C."/>
            <person name="Ramamoorthy G.K."/>
            <person name="Gryganskyi A."/>
            <person name="Culley D."/>
            <person name="Magnuson J.K."/>
            <person name="James T.Y."/>
            <person name="O'Malley M.A."/>
            <person name="Stajich J.E."/>
            <person name="Spatafora J.W."/>
            <person name="Visel A."/>
            <person name="Grigoriev I.V."/>
        </authorList>
    </citation>
    <scope>NUCLEOTIDE SEQUENCE [LARGE SCALE GENOMIC DNA]</scope>
    <source>
        <strain evidence="8">finn</strain>
    </source>
</reference>
<keyword evidence="2 6" id="KW-0732">Signal</keyword>
<accession>A0A1Y1VAD6</accession>
<dbReference type="Pfam" id="PF01547">
    <property type="entry name" value="SBP_bac_1"/>
    <property type="match status" value="1"/>
</dbReference>
<dbReference type="PANTHER" id="PTHR43649:SF33">
    <property type="entry name" value="POLYGALACTURONAN_RHAMNOGALACTURONAN-BINDING PROTEIN YTCQ"/>
    <property type="match status" value="1"/>
</dbReference>
<evidence type="ECO:0000256" key="5">
    <source>
        <dbReference type="ARBA" id="ARBA00023288"/>
    </source>
</evidence>
<sequence length="201" mass="23453">MKYIFILIFLTTFIYKIIECKNVINAIAFTYNTDFEYIDLIKKFNSQAEEKGLDVEVKLNLLTMANATLQINDYGTTIETMLKKKNGKYDIIFYDNVYPVRYGPYLVDLRTVLPKEHIDMYSSGIASETCTYNDKWVGLPVEVDFNALYVNEEILNEYNQEVPETWDDLIKTSEYILKEEKKKNPNSDLKAYNGAFDCNNL</sequence>
<keyword evidence="4" id="KW-0564">Palmitate</keyword>
<dbReference type="OrthoDB" id="2150257at2759"/>
<dbReference type="Proteomes" id="UP000193719">
    <property type="component" value="Unassembled WGS sequence"/>
</dbReference>
<dbReference type="SUPFAM" id="SSF53850">
    <property type="entry name" value="Periplasmic binding protein-like II"/>
    <property type="match status" value="1"/>
</dbReference>
<proteinExistence type="predicted"/>
<gene>
    <name evidence="7" type="ORF">BCR36DRAFT_370082</name>
</gene>
<keyword evidence="5" id="KW-0449">Lipoprotein</keyword>
<dbReference type="InterPro" id="IPR050490">
    <property type="entry name" value="Bact_solute-bd_prot1"/>
</dbReference>
<evidence type="ECO:0008006" key="9">
    <source>
        <dbReference type="Google" id="ProtNLM"/>
    </source>
</evidence>
<dbReference type="EMBL" id="MCFH01000019">
    <property type="protein sequence ID" value="ORX51135.1"/>
    <property type="molecule type" value="Genomic_DNA"/>
</dbReference>
<evidence type="ECO:0000256" key="3">
    <source>
        <dbReference type="ARBA" id="ARBA00023136"/>
    </source>
</evidence>
<evidence type="ECO:0000256" key="6">
    <source>
        <dbReference type="SAM" id="SignalP"/>
    </source>
</evidence>
<dbReference type="STRING" id="1754191.A0A1Y1VAD6"/>
<feature type="signal peptide" evidence="6">
    <location>
        <begin position="1"/>
        <end position="20"/>
    </location>
</feature>
<keyword evidence="8" id="KW-1185">Reference proteome</keyword>
<protein>
    <recommendedName>
        <fullName evidence="9">Periplasmic binding protein-like II</fullName>
    </recommendedName>
</protein>
<comment type="caution">
    <text evidence="7">The sequence shown here is derived from an EMBL/GenBank/DDBJ whole genome shotgun (WGS) entry which is preliminary data.</text>
</comment>
<name>A0A1Y1VAD6_9FUNG</name>
<keyword evidence="3" id="KW-0472">Membrane</keyword>
<evidence type="ECO:0000313" key="8">
    <source>
        <dbReference type="Proteomes" id="UP000193719"/>
    </source>
</evidence>
<dbReference type="AlphaFoldDB" id="A0A1Y1VAD6"/>
<evidence type="ECO:0000313" key="7">
    <source>
        <dbReference type="EMBL" id="ORX51135.1"/>
    </source>
</evidence>
<evidence type="ECO:0000256" key="2">
    <source>
        <dbReference type="ARBA" id="ARBA00022729"/>
    </source>
</evidence>
<feature type="chain" id="PRO_5010993719" description="Periplasmic binding protein-like II" evidence="6">
    <location>
        <begin position="21"/>
        <end position="201"/>
    </location>
</feature>